<gene>
    <name evidence="2" type="ORF">UV59_C0001G0013</name>
</gene>
<dbReference type="PANTHER" id="PTHR12526">
    <property type="entry name" value="GLYCOSYLTRANSFERASE"/>
    <property type="match status" value="1"/>
</dbReference>
<evidence type="ECO:0000259" key="1">
    <source>
        <dbReference type="Pfam" id="PF00534"/>
    </source>
</evidence>
<sequence>MKIAFLSFYSGLVDRGVEVATQALAQGLAKKFSTTVFQSGKRVVPNVTIVILPVTVSKKLDSSPHFLKSVYVDYFSLKILIFTLKWLPYFFREQYDVVIPTNGGWQVVICRLACWILGKQLIVQGNAGIGRDDRWQMLWQPNRFIAISPAGFEWAKHYYSPAKISFIPYGVDVAAISRAKVHAVDLKKPIALCVAAFLPYKRLELLIYAMKEVPEASLLLIGHGPLEQKLRDLGAQLLPGRFMLVTNVSHEQLLGYYKCARVFSLPSKESEAFGIVYIEALAANLPIVATNDENRRYLVNGAGILVNPEIISDYSDALKKVLYTDFDNQPRIQAAKFSWSEIVKQYTLVLNELNQGRV</sequence>
<dbReference type="PANTHER" id="PTHR12526:SF634">
    <property type="entry name" value="BLL3361 PROTEIN"/>
    <property type="match status" value="1"/>
</dbReference>
<dbReference type="Gene3D" id="3.40.50.2000">
    <property type="entry name" value="Glycogen Phosphorylase B"/>
    <property type="match status" value="2"/>
</dbReference>
<name>A0A0G1CKF8_9BACT</name>
<dbReference type="GO" id="GO:0016757">
    <property type="term" value="F:glycosyltransferase activity"/>
    <property type="evidence" value="ECO:0007669"/>
    <property type="project" value="InterPro"/>
</dbReference>
<dbReference type="InterPro" id="IPR001296">
    <property type="entry name" value="Glyco_trans_1"/>
</dbReference>
<dbReference type="Pfam" id="PF00534">
    <property type="entry name" value="Glycos_transf_1"/>
    <property type="match status" value="1"/>
</dbReference>
<dbReference type="SUPFAM" id="SSF53756">
    <property type="entry name" value="UDP-Glycosyltransferase/glycogen phosphorylase"/>
    <property type="match status" value="1"/>
</dbReference>
<protein>
    <submittedName>
        <fullName evidence="2">Glycosyl transferase, group 1</fullName>
    </submittedName>
</protein>
<dbReference type="AlphaFoldDB" id="A0A0G1CKF8"/>
<comment type="caution">
    <text evidence="2">The sequence shown here is derived from an EMBL/GenBank/DDBJ whole genome shotgun (WGS) entry which is preliminary data.</text>
</comment>
<accession>A0A0G1CKF8</accession>
<feature type="domain" description="Glycosyl transferase family 1" evidence="1">
    <location>
        <begin position="180"/>
        <end position="324"/>
    </location>
</feature>
<evidence type="ECO:0000313" key="3">
    <source>
        <dbReference type="Proteomes" id="UP000034543"/>
    </source>
</evidence>
<dbReference type="STRING" id="1618436.UV59_C0001G0013"/>
<evidence type="ECO:0000313" key="2">
    <source>
        <dbReference type="EMBL" id="KKS86290.1"/>
    </source>
</evidence>
<keyword evidence="2" id="KW-0808">Transferase</keyword>
<reference evidence="2 3" key="1">
    <citation type="journal article" date="2015" name="Nature">
        <title>rRNA introns, odd ribosomes, and small enigmatic genomes across a large radiation of phyla.</title>
        <authorList>
            <person name="Brown C.T."/>
            <person name="Hug L.A."/>
            <person name="Thomas B.C."/>
            <person name="Sharon I."/>
            <person name="Castelle C.J."/>
            <person name="Singh A."/>
            <person name="Wilkins M.J."/>
            <person name="Williams K.H."/>
            <person name="Banfield J.F."/>
        </authorList>
    </citation>
    <scope>NUCLEOTIDE SEQUENCE [LARGE SCALE GENOMIC DNA]</scope>
</reference>
<dbReference type="EMBL" id="LCFB01000001">
    <property type="protein sequence ID" value="KKS86290.1"/>
    <property type="molecule type" value="Genomic_DNA"/>
</dbReference>
<dbReference type="Proteomes" id="UP000034543">
    <property type="component" value="Unassembled WGS sequence"/>
</dbReference>
<proteinExistence type="predicted"/>
<organism evidence="2 3">
    <name type="scientific">Candidatus Gottesmanbacteria bacterium GW2011_GWA1_43_11</name>
    <dbReference type="NCBI Taxonomy" id="1618436"/>
    <lineage>
        <taxon>Bacteria</taxon>
        <taxon>Candidatus Gottesmaniibacteriota</taxon>
    </lineage>
</organism>